<gene>
    <name evidence="1" type="ORF">NDU88_011699</name>
</gene>
<evidence type="ECO:0000313" key="2">
    <source>
        <dbReference type="Proteomes" id="UP001066276"/>
    </source>
</evidence>
<organism evidence="1 2">
    <name type="scientific">Pleurodeles waltl</name>
    <name type="common">Iberian ribbed newt</name>
    <dbReference type="NCBI Taxonomy" id="8319"/>
    <lineage>
        <taxon>Eukaryota</taxon>
        <taxon>Metazoa</taxon>
        <taxon>Chordata</taxon>
        <taxon>Craniata</taxon>
        <taxon>Vertebrata</taxon>
        <taxon>Euteleostomi</taxon>
        <taxon>Amphibia</taxon>
        <taxon>Batrachia</taxon>
        <taxon>Caudata</taxon>
        <taxon>Salamandroidea</taxon>
        <taxon>Salamandridae</taxon>
        <taxon>Pleurodelinae</taxon>
        <taxon>Pleurodeles</taxon>
    </lineage>
</organism>
<proteinExistence type="predicted"/>
<comment type="caution">
    <text evidence="1">The sequence shown here is derived from an EMBL/GenBank/DDBJ whole genome shotgun (WGS) entry which is preliminary data.</text>
</comment>
<name>A0AAV7R153_PLEWA</name>
<dbReference type="EMBL" id="JANPWB010000010">
    <property type="protein sequence ID" value="KAJ1145412.1"/>
    <property type="molecule type" value="Genomic_DNA"/>
</dbReference>
<protein>
    <submittedName>
        <fullName evidence="1">Uncharacterized protein</fullName>
    </submittedName>
</protein>
<reference evidence="1" key="1">
    <citation type="journal article" date="2022" name="bioRxiv">
        <title>Sequencing and chromosome-scale assembly of the giantPleurodeles waltlgenome.</title>
        <authorList>
            <person name="Brown T."/>
            <person name="Elewa A."/>
            <person name="Iarovenko S."/>
            <person name="Subramanian E."/>
            <person name="Araus A.J."/>
            <person name="Petzold A."/>
            <person name="Susuki M."/>
            <person name="Suzuki K.-i.T."/>
            <person name="Hayashi T."/>
            <person name="Toyoda A."/>
            <person name="Oliveira C."/>
            <person name="Osipova E."/>
            <person name="Leigh N.D."/>
            <person name="Simon A."/>
            <person name="Yun M.H."/>
        </authorList>
    </citation>
    <scope>NUCLEOTIDE SEQUENCE</scope>
    <source>
        <strain evidence="1">20211129_DDA</strain>
        <tissue evidence="1">Liver</tissue>
    </source>
</reference>
<keyword evidence="2" id="KW-1185">Reference proteome</keyword>
<accession>A0AAV7R153</accession>
<dbReference type="Proteomes" id="UP001066276">
    <property type="component" value="Chromosome 6"/>
</dbReference>
<evidence type="ECO:0000313" key="1">
    <source>
        <dbReference type="EMBL" id="KAJ1145412.1"/>
    </source>
</evidence>
<sequence>MTDAPGLATLLLKRGWKLQGAPPTPLVELWILPGHFPSISRGRFNSGWSPVAGTVVRLLLPSLLLLLLSSPYQLGSSVLLVSRGANPLPLPCWPRKWKGIGCHAFSFWVGGGSVIPCRLLGRA</sequence>
<dbReference type="AlphaFoldDB" id="A0AAV7R153"/>